<dbReference type="RefSeq" id="WP_071453772.1">
    <property type="nucleotide sequence ID" value="NZ_CP017675.1"/>
</dbReference>
<dbReference type="OrthoDB" id="573871at2"/>
<dbReference type="InterPro" id="IPR029060">
    <property type="entry name" value="PIN-like_dom_sf"/>
</dbReference>
<dbReference type="KEGG" id="glt:GlitD10_0816"/>
<dbReference type="EMBL" id="CP017675">
    <property type="protein sequence ID" value="APB33132.1"/>
    <property type="molecule type" value="Genomic_DNA"/>
</dbReference>
<keyword evidence="3" id="KW-1185">Reference proteome</keyword>
<dbReference type="Pfam" id="PF01850">
    <property type="entry name" value="PIN"/>
    <property type="match status" value="1"/>
</dbReference>
<evidence type="ECO:0000313" key="3">
    <source>
        <dbReference type="Proteomes" id="UP000180235"/>
    </source>
</evidence>
<name>A0A1J0AB19_9CYAN</name>
<dbReference type="STRING" id="1188229.GlitD10_0816"/>
<accession>A0A1J0AB19</accession>
<dbReference type="SUPFAM" id="SSF88723">
    <property type="entry name" value="PIN domain-like"/>
    <property type="match status" value="1"/>
</dbReference>
<gene>
    <name evidence="2" type="ORF">GlitD10_0816</name>
</gene>
<proteinExistence type="predicted"/>
<protein>
    <submittedName>
        <fullName evidence="2">PilT protein domain protein</fullName>
    </submittedName>
</protein>
<dbReference type="Proteomes" id="UP000180235">
    <property type="component" value="Chromosome"/>
</dbReference>
<dbReference type="AlphaFoldDB" id="A0A1J0AB19"/>
<dbReference type="Gene3D" id="3.40.50.1010">
    <property type="entry name" value="5'-nuclease"/>
    <property type="match status" value="1"/>
</dbReference>
<evidence type="ECO:0000313" key="2">
    <source>
        <dbReference type="EMBL" id="APB33132.1"/>
    </source>
</evidence>
<sequence length="159" mass="17962">MDLVCFDTQIIIWGVKRQATPGQEDNIDKAKYLINTCEENGIDIMVPSVVVAEILCALEPGLHNAFSELMHRRFIVPPFDTQAALHFAEMWRNKKQIKDESGISRAEMKADFMITATAIARGAKCIYSEDVGLKKFAQDYIDVRPLPSIERQMSIEDAL</sequence>
<feature type="domain" description="PIN" evidence="1">
    <location>
        <begin position="4"/>
        <end position="137"/>
    </location>
</feature>
<evidence type="ECO:0000259" key="1">
    <source>
        <dbReference type="Pfam" id="PF01850"/>
    </source>
</evidence>
<dbReference type="InterPro" id="IPR002716">
    <property type="entry name" value="PIN_dom"/>
</dbReference>
<reference evidence="2 3" key="1">
    <citation type="submission" date="2016-10" db="EMBL/GenBank/DDBJ databases">
        <title>Description of Gloeomargarita lithophora gen. nov., sp. nov., a thylakoid-bearing basal-branching cyanobacterium with intracellular carbonates, and proposal for Gloeomargaritales ord. nov.</title>
        <authorList>
            <person name="Moreira D."/>
            <person name="Tavera R."/>
            <person name="Benzerara K."/>
            <person name="Skouri-Panet F."/>
            <person name="Couradeau E."/>
            <person name="Gerard E."/>
            <person name="Loussert C."/>
            <person name="Novelo E."/>
            <person name="Zivanovic Y."/>
            <person name="Lopez-Garcia P."/>
        </authorList>
    </citation>
    <scope>NUCLEOTIDE SEQUENCE [LARGE SCALE GENOMIC DNA]</scope>
    <source>
        <strain evidence="2 3">D10</strain>
    </source>
</reference>
<organism evidence="2 3">
    <name type="scientific">Gloeomargarita lithophora Alchichica-D10</name>
    <dbReference type="NCBI Taxonomy" id="1188229"/>
    <lineage>
        <taxon>Bacteria</taxon>
        <taxon>Bacillati</taxon>
        <taxon>Cyanobacteriota</taxon>
        <taxon>Cyanophyceae</taxon>
        <taxon>Gloeomargaritales</taxon>
        <taxon>Gloeomargaritaceae</taxon>
        <taxon>Gloeomargarita</taxon>
    </lineage>
</organism>